<keyword evidence="2" id="KW-0812">Transmembrane</keyword>
<organism evidence="3 4">
    <name type="scientific">Apiosordaria backusii</name>
    <dbReference type="NCBI Taxonomy" id="314023"/>
    <lineage>
        <taxon>Eukaryota</taxon>
        <taxon>Fungi</taxon>
        <taxon>Dikarya</taxon>
        <taxon>Ascomycota</taxon>
        <taxon>Pezizomycotina</taxon>
        <taxon>Sordariomycetes</taxon>
        <taxon>Sordariomycetidae</taxon>
        <taxon>Sordariales</taxon>
        <taxon>Lasiosphaeriaceae</taxon>
        <taxon>Apiosordaria</taxon>
    </lineage>
</organism>
<evidence type="ECO:0000313" key="4">
    <source>
        <dbReference type="Proteomes" id="UP001172159"/>
    </source>
</evidence>
<dbReference type="AlphaFoldDB" id="A0AA39ZPD2"/>
<gene>
    <name evidence="3" type="ORF">B0T21DRAFT_455922</name>
</gene>
<dbReference type="Proteomes" id="UP001172159">
    <property type="component" value="Unassembled WGS sequence"/>
</dbReference>
<keyword evidence="4" id="KW-1185">Reference proteome</keyword>
<dbReference type="EMBL" id="JAUKTV010000030">
    <property type="protein sequence ID" value="KAK0701200.1"/>
    <property type="molecule type" value="Genomic_DNA"/>
</dbReference>
<name>A0AA39ZPD2_9PEZI</name>
<feature type="transmembrane region" description="Helical" evidence="2">
    <location>
        <begin position="205"/>
        <end position="225"/>
    </location>
</feature>
<comment type="caution">
    <text evidence="3">The sequence shown here is derived from an EMBL/GenBank/DDBJ whole genome shotgun (WGS) entry which is preliminary data.</text>
</comment>
<sequence length="751" mass="83081">MHRPNYRTLGRPAANTQDAPVMLQDLGARASTATPVAPDIETNPSRDATIARPTTTTTSPPSVPMVPRIMSNTRSSLAGIQSASSTPTTPSFQAGTSSSPQPLNHSSTAQTETISTTSAAPHQRLTNLSSATAVHINNPSSRNGTNRLNTWLSRISTIPPPTTFVKRIRQQLEIPTILLITLLLFIFATLVSWQAHNLDWPLARIPIPSGILLLTVVAKFTDWALASVTNDAWERLQWGPLLQRRGNLLTFLVMSSGFGAWWRVLFSSEVQPGEETRWGRMRRLVTKQGWKRRWRTGPRFWSFVRICIWFFIQFPGVILMAMIENKDSFRPSGWTTVTGGLGRFNASLGWLQPADPVQYRHVFSILQDPALTLLTEPISQPCAREKSCQSYLFSGGLELLLPWPIVPRQTTNAHAYMVKDIPSYQIDAWETSFNTSLPFGAWDEDQCRVFAIGSELYGASDSIQVCANRDGEGGRLLAGIRSCGFQALDETGNCTLEANYPGWNSFPAFTSTIELYRVTADLAFDRHSRSILDLSAKRVHTQHNVDPEDFLDAFSLILCPFIQPNTTQTSRWCTPGGINFMLTNAVYVRLTHAYSEVAFDNVEAVNILRNLFATALYLFNPVYRMTVIDRSTPIRPNETASGLPAENTFLGSPAIQSSYIAPATWTVVAFIVSAALVITAAVVAMGVSAIYEMPALNKFPAVDGMKIVVVDRTTGEETFIGNVVGRKKTAEEVLYAARRTTVRIAQRETQG</sequence>
<accession>A0AA39ZPD2</accession>
<feature type="compositionally biased region" description="Polar residues" evidence="1">
    <location>
        <begin position="70"/>
        <end position="122"/>
    </location>
</feature>
<protein>
    <submittedName>
        <fullName evidence="3">Uncharacterized protein</fullName>
    </submittedName>
</protein>
<feature type="transmembrane region" description="Helical" evidence="2">
    <location>
        <begin position="174"/>
        <end position="193"/>
    </location>
</feature>
<keyword evidence="2" id="KW-0472">Membrane</keyword>
<evidence type="ECO:0000256" key="2">
    <source>
        <dbReference type="SAM" id="Phobius"/>
    </source>
</evidence>
<feature type="transmembrane region" description="Helical" evidence="2">
    <location>
        <begin position="300"/>
        <end position="323"/>
    </location>
</feature>
<feature type="transmembrane region" description="Helical" evidence="2">
    <location>
        <begin position="667"/>
        <end position="691"/>
    </location>
</feature>
<reference evidence="3" key="1">
    <citation type="submission" date="2023-06" db="EMBL/GenBank/DDBJ databases">
        <title>Genome-scale phylogeny and comparative genomics of the fungal order Sordariales.</title>
        <authorList>
            <consortium name="Lawrence Berkeley National Laboratory"/>
            <person name="Hensen N."/>
            <person name="Bonometti L."/>
            <person name="Westerberg I."/>
            <person name="Brannstrom I.O."/>
            <person name="Guillou S."/>
            <person name="Cros-Aarteil S."/>
            <person name="Calhoun S."/>
            <person name="Haridas S."/>
            <person name="Kuo A."/>
            <person name="Mondo S."/>
            <person name="Pangilinan J."/>
            <person name="Riley R."/>
            <person name="Labutti K."/>
            <person name="Andreopoulos B."/>
            <person name="Lipzen A."/>
            <person name="Chen C."/>
            <person name="Yanf M."/>
            <person name="Daum C."/>
            <person name="Ng V."/>
            <person name="Clum A."/>
            <person name="Steindorff A."/>
            <person name="Ohm R."/>
            <person name="Martin F."/>
            <person name="Silar P."/>
            <person name="Natvig D."/>
            <person name="Lalanne C."/>
            <person name="Gautier V."/>
            <person name="Ament-Velasquez S.L."/>
            <person name="Kruys A."/>
            <person name="Hutchinson M.I."/>
            <person name="Powell A.J."/>
            <person name="Barry K."/>
            <person name="Miller A.N."/>
            <person name="Grigoriev I.V."/>
            <person name="Debuchy R."/>
            <person name="Gladieux P."/>
            <person name="Thoren M.H."/>
            <person name="Johannesson H."/>
        </authorList>
    </citation>
    <scope>NUCLEOTIDE SEQUENCE</scope>
    <source>
        <strain evidence="3">CBS 540.89</strain>
    </source>
</reference>
<evidence type="ECO:0000313" key="3">
    <source>
        <dbReference type="EMBL" id="KAK0701200.1"/>
    </source>
</evidence>
<evidence type="ECO:0000256" key="1">
    <source>
        <dbReference type="SAM" id="MobiDB-lite"/>
    </source>
</evidence>
<feature type="region of interest" description="Disordered" evidence="1">
    <location>
        <begin position="31"/>
        <end position="122"/>
    </location>
</feature>
<proteinExistence type="predicted"/>
<keyword evidence="2" id="KW-1133">Transmembrane helix</keyword>